<feature type="domain" description="Phosphatidic acid phosphatase type 2/haloperoxidase" evidence="2">
    <location>
        <begin position="81"/>
        <end position="198"/>
    </location>
</feature>
<dbReference type="RefSeq" id="WP_196991100.1">
    <property type="nucleotide sequence ID" value="NZ_JADWYR010000002.1"/>
</dbReference>
<dbReference type="EMBL" id="JADWYR010000002">
    <property type="protein sequence ID" value="MBG9376996.1"/>
    <property type="molecule type" value="Genomic_DNA"/>
</dbReference>
<keyword evidence="1" id="KW-0812">Transmembrane</keyword>
<evidence type="ECO:0000259" key="2">
    <source>
        <dbReference type="SMART" id="SM00014"/>
    </source>
</evidence>
<dbReference type="Gene3D" id="1.20.144.10">
    <property type="entry name" value="Phosphatidic acid phosphatase type 2/haloperoxidase"/>
    <property type="match status" value="1"/>
</dbReference>
<dbReference type="PANTHER" id="PTHR14969">
    <property type="entry name" value="SPHINGOSINE-1-PHOSPHATE PHOSPHOHYDROLASE"/>
    <property type="match status" value="1"/>
</dbReference>
<proteinExistence type="predicted"/>
<comment type="caution">
    <text evidence="3">The sequence shown here is derived from an EMBL/GenBank/DDBJ whole genome shotgun (WGS) entry which is preliminary data.</text>
</comment>
<keyword evidence="1" id="KW-0472">Membrane</keyword>
<keyword evidence="1" id="KW-1133">Transmembrane helix</keyword>
<gene>
    <name evidence="3" type="ORF">I5907_12195</name>
</gene>
<dbReference type="InterPro" id="IPR036938">
    <property type="entry name" value="PAP2/HPO_sf"/>
</dbReference>
<feature type="transmembrane region" description="Helical" evidence="1">
    <location>
        <begin position="80"/>
        <end position="98"/>
    </location>
</feature>
<dbReference type="Pfam" id="PF01569">
    <property type="entry name" value="PAP2"/>
    <property type="match status" value="1"/>
</dbReference>
<evidence type="ECO:0000313" key="4">
    <source>
        <dbReference type="Proteomes" id="UP000628448"/>
    </source>
</evidence>
<dbReference type="SMART" id="SM00014">
    <property type="entry name" value="acidPPc"/>
    <property type="match status" value="1"/>
</dbReference>
<protein>
    <submittedName>
        <fullName evidence="3">Phosphatase PAP2 family protein</fullName>
    </submittedName>
</protein>
<keyword evidence="4" id="KW-1185">Reference proteome</keyword>
<sequence>MKQHLNRQNFFTAAVFSLVLALVLFFFSYNVGKDELFLVLNGDEGPLADTIFSMLTFGGDGIIWLPALLLTLFIIKRKDAFILLLSAFALSTIFIQGIKNFILPGEPRPTKAIADISLIHTVTGVDVHSIGSFPSGHTGTAFCIYFLLCLLIPKKWWIAVGFLYAAGVGYSRIYLAQHFPVDVAAGIVIAIISVWCSMLIQEQVWRSKAARTL</sequence>
<feature type="transmembrane region" description="Helical" evidence="1">
    <location>
        <begin position="181"/>
        <end position="200"/>
    </location>
</feature>
<evidence type="ECO:0000313" key="3">
    <source>
        <dbReference type="EMBL" id="MBG9376996.1"/>
    </source>
</evidence>
<dbReference type="Proteomes" id="UP000628448">
    <property type="component" value="Unassembled WGS sequence"/>
</dbReference>
<dbReference type="AlphaFoldDB" id="A0A931EAV0"/>
<dbReference type="PANTHER" id="PTHR14969:SF13">
    <property type="entry name" value="AT30094P"/>
    <property type="match status" value="1"/>
</dbReference>
<feature type="transmembrane region" description="Helical" evidence="1">
    <location>
        <begin position="133"/>
        <end position="151"/>
    </location>
</feature>
<organism evidence="3 4">
    <name type="scientific">Panacibacter microcysteis</name>
    <dbReference type="NCBI Taxonomy" id="2793269"/>
    <lineage>
        <taxon>Bacteria</taxon>
        <taxon>Pseudomonadati</taxon>
        <taxon>Bacteroidota</taxon>
        <taxon>Chitinophagia</taxon>
        <taxon>Chitinophagales</taxon>
        <taxon>Chitinophagaceae</taxon>
        <taxon>Panacibacter</taxon>
    </lineage>
</organism>
<accession>A0A931EAV0</accession>
<evidence type="ECO:0000256" key="1">
    <source>
        <dbReference type="SAM" id="Phobius"/>
    </source>
</evidence>
<dbReference type="SUPFAM" id="SSF48317">
    <property type="entry name" value="Acid phosphatase/Vanadium-dependent haloperoxidase"/>
    <property type="match status" value="1"/>
</dbReference>
<reference evidence="3" key="1">
    <citation type="submission" date="2020-11" db="EMBL/GenBank/DDBJ databases">
        <title>Bacterial whole genome sequence for Panacibacter sp. DH6.</title>
        <authorList>
            <person name="Le V."/>
            <person name="Ko S."/>
            <person name="Ahn C.-Y."/>
            <person name="Oh H.-M."/>
        </authorList>
    </citation>
    <scope>NUCLEOTIDE SEQUENCE</scope>
    <source>
        <strain evidence="3">DH6</strain>
    </source>
</reference>
<feature type="transmembrane region" description="Helical" evidence="1">
    <location>
        <begin position="156"/>
        <end position="175"/>
    </location>
</feature>
<feature type="transmembrane region" description="Helical" evidence="1">
    <location>
        <begin position="51"/>
        <end position="73"/>
    </location>
</feature>
<name>A0A931EAV0_9BACT</name>
<feature type="transmembrane region" description="Helical" evidence="1">
    <location>
        <begin position="12"/>
        <end position="31"/>
    </location>
</feature>
<dbReference type="InterPro" id="IPR000326">
    <property type="entry name" value="PAP2/HPO"/>
</dbReference>